<dbReference type="RefSeq" id="WP_043574374.1">
    <property type="nucleotide sequence ID" value="NZ_CP022752.1"/>
</dbReference>
<name>A0A099D692_9ACTN</name>
<dbReference type="HOGENOM" id="CLU_139569_1_0_11"/>
<feature type="compositionally biased region" description="Low complexity" evidence="2">
    <location>
        <begin position="1"/>
        <end position="20"/>
    </location>
</feature>
<evidence type="ECO:0000313" key="5">
    <source>
        <dbReference type="Proteomes" id="UP000029737"/>
    </source>
</evidence>
<dbReference type="Proteomes" id="UP000029737">
    <property type="component" value="Unassembled WGS sequence"/>
</dbReference>
<dbReference type="Proteomes" id="UP000215043">
    <property type="component" value="Chromosome"/>
</dbReference>
<dbReference type="AlphaFoldDB" id="A0A099D692"/>
<proteinExistence type="inferred from homology"/>
<sequence length="142" mass="15174">MSGTAGTTETSTTTGTSTTTPPERGSVAEPAERGGLRIDRSVLRRIAEHAADAEPDCVRVRRRVAGLGMGDHGATARVAGPDKQLRIRLDLALRYPAPISVAVGSIRERVRTDLERLADCRVSSVDVTVTTLVPHPRAPRVE</sequence>
<dbReference type="InterPro" id="IPR005531">
    <property type="entry name" value="Asp23"/>
</dbReference>
<dbReference type="Pfam" id="PF03780">
    <property type="entry name" value="Asp23"/>
    <property type="match status" value="1"/>
</dbReference>
<feature type="region of interest" description="Disordered" evidence="2">
    <location>
        <begin position="1"/>
        <end position="35"/>
    </location>
</feature>
<reference evidence="4 5" key="1">
    <citation type="journal article" date="2014" name="PLoS ONE">
        <title>Identification and Characterization of a New Erythromycin Biosynthetic Gene Cluster in Actinopolyspora erythraea YIM90600, a Novel Erythronolide-Producing Halophilic Actinomycete Isolated from Salt Field.</title>
        <authorList>
            <person name="Chen D."/>
            <person name="Feng J."/>
            <person name="Huang L."/>
            <person name="Zhang Q."/>
            <person name="Wu J."/>
            <person name="Zhu X."/>
            <person name="Duan Y."/>
            <person name="Xu Z."/>
        </authorList>
    </citation>
    <scope>NUCLEOTIDE SEQUENCE [LARGE SCALE GENOMIC DNA]</scope>
    <source>
        <strain evidence="4 5">YIM90600</strain>
    </source>
</reference>
<evidence type="ECO:0000256" key="2">
    <source>
        <dbReference type="SAM" id="MobiDB-lite"/>
    </source>
</evidence>
<evidence type="ECO:0000313" key="4">
    <source>
        <dbReference type="EMBL" id="KGI80890.1"/>
    </source>
</evidence>
<evidence type="ECO:0000256" key="1">
    <source>
        <dbReference type="ARBA" id="ARBA00005721"/>
    </source>
</evidence>
<organism evidence="3 6">
    <name type="scientific">Actinopolyspora erythraea</name>
    <dbReference type="NCBI Taxonomy" id="414996"/>
    <lineage>
        <taxon>Bacteria</taxon>
        <taxon>Bacillati</taxon>
        <taxon>Actinomycetota</taxon>
        <taxon>Actinomycetes</taxon>
        <taxon>Actinopolysporales</taxon>
        <taxon>Actinopolysporaceae</taxon>
        <taxon>Actinopolyspora</taxon>
    </lineage>
</organism>
<protein>
    <submittedName>
        <fullName evidence="3">Asp23/Gls24 family protein</fullName>
    </submittedName>
</protein>
<dbReference type="eggNOG" id="COG1302">
    <property type="taxonomic scope" value="Bacteria"/>
</dbReference>
<dbReference type="OrthoDB" id="3699309at2"/>
<dbReference type="KEGG" id="aey:CDG81_15710"/>
<comment type="similarity">
    <text evidence="1">Belongs to the asp23 family.</text>
</comment>
<accession>A0A099D692</accession>
<evidence type="ECO:0000313" key="6">
    <source>
        <dbReference type="Proteomes" id="UP000215043"/>
    </source>
</evidence>
<gene>
    <name evidence="3" type="ORF">CDG81_15710</name>
    <name evidence="4" type="ORF">IL38_14050</name>
</gene>
<keyword evidence="5" id="KW-1185">Reference proteome</keyword>
<dbReference type="EMBL" id="CP022752">
    <property type="protein sequence ID" value="ASU79482.1"/>
    <property type="molecule type" value="Genomic_DNA"/>
</dbReference>
<reference evidence="3 6" key="2">
    <citation type="submission" date="2017-08" db="EMBL/GenBank/DDBJ databases">
        <title>The complete genome sequence of moderately halophilic actinomycete Actinopolyspora erythraea YIM 90600, the producer of novel erythromycin, novel actinopolysporins A-C and tubercidin.</title>
        <authorList>
            <person name="Yin M."/>
            <person name="Tang S."/>
        </authorList>
    </citation>
    <scope>NUCLEOTIDE SEQUENCE [LARGE SCALE GENOMIC DNA]</scope>
    <source>
        <strain evidence="3 6">YIM 90600</strain>
    </source>
</reference>
<dbReference type="EMBL" id="JPMV01000025">
    <property type="protein sequence ID" value="KGI80890.1"/>
    <property type="molecule type" value="Genomic_DNA"/>
</dbReference>
<evidence type="ECO:0000313" key="3">
    <source>
        <dbReference type="EMBL" id="ASU79482.1"/>
    </source>
</evidence>